<comment type="caution">
    <text evidence="2">The sequence shown here is derived from an EMBL/GenBank/DDBJ whole genome shotgun (WGS) entry which is preliminary data.</text>
</comment>
<dbReference type="RefSeq" id="WP_127738225.1">
    <property type="nucleotide sequence ID" value="NZ_RZTZ01000003.1"/>
</dbReference>
<evidence type="ECO:0000256" key="1">
    <source>
        <dbReference type="ARBA" id="ARBA00022795"/>
    </source>
</evidence>
<evidence type="ECO:0000313" key="3">
    <source>
        <dbReference type="Proteomes" id="UP000288024"/>
    </source>
</evidence>
<protein>
    <submittedName>
        <fullName evidence="2">Flagellar protein FlgN</fullName>
    </submittedName>
</protein>
<keyword evidence="2" id="KW-0282">Flagellum</keyword>
<keyword evidence="2" id="KW-0966">Cell projection</keyword>
<keyword evidence="3" id="KW-1185">Reference proteome</keyword>
<dbReference type="Gene3D" id="1.20.58.300">
    <property type="entry name" value="FlgN-like"/>
    <property type="match status" value="1"/>
</dbReference>
<reference evidence="2 3" key="1">
    <citation type="submission" date="2019-01" db="EMBL/GenBank/DDBJ databases">
        <title>Bacillus sp. M5HDSG1-1, whole genome shotgun sequence.</title>
        <authorList>
            <person name="Tuo L."/>
        </authorList>
    </citation>
    <scope>NUCLEOTIDE SEQUENCE [LARGE SCALE GENOMIC DNA]</scope>
    <source>
        <strain evidence="2 3">M5HDSG1-1</strain>
    </source>
</reference>
<dbReference type="InterPro" id="IPR007809">
    <property type="entry name" value="FlgN-like"/>
</dbReference>
<keyword evidence="1" id="KW-1005">Bacterial flagellum biogenesis</keyword>
<dbReference type="GO" id="GO:0044780">
    <property type="term" value="P:bacterial-type flagellum assembly"/>
    <property type="evidence" value="ECO:0007669"/>
    <property type="project" value="InterPro"/>
</dbReference>
<dbReference type="Pfam" id="PF05130">
    <property type="entry name" value="FlgN"/>
    <property type="match status" value="1"/>
</dbReference>
<organism evidence="2 3">
    <name type="scientific">Niallia taxi</name>
    <dbReference type="NCBI Taxonomy" id="2499688"/>
    <lineage>
        <taxon>Bacteria</taxon>
        <taxon>Bacillati</taxon>
        <taxon>Bacillota</taxon>
        <taxon>Bacilli</taxon>
        <taxon>Bacillales</taxon>
        <taxon>Bacillaceae</taxon>
        <taxon>Niallia</taxon>
    </lineage>
</organism>
<name>A0A437KCI8_9BACI</name>
<dbReference type="EMBL" id="RZTZ01000003">
    <property type="protein sequence ID" value="RVT63749.1"/>
    <property type="molecule type" value="Genomic_DNA"/>
</dbReference>
<dbReference type="AlphaFoldDB" id="A0A437KCI8"/>
<gene>
    <name evidence="2" type="ORF">EM808_10835</name>
</gene>
<sequence>MSASLLIEVLEELVNSHAKLYEVAKNKTEIIKKGDIESLQQVMKDEQAQIMSIQKLEAARMEVCRKIVKTVHNPTISDCLELLQPADAKRAGEIADKLRSIISELKDANTLNQQLLRQSMQFVNVSLSLLKPTKQSLNYGKPVNGNTVQTDSIGKISSSLLNMKA</sequence>
<dbReference type="InterPro" id="IPR036679">
    <property type="entry name" value="FlgN-like_sf"/>
</dbReference>
<proteinExistence type="predicted"/>
<dbReference type="Proteomes" id="UP000288024">
    <property type="component" value="Unassembled WGS sequence"/>
</dbReference>
<accession>A0A437KCI8</accession>
<dbReference type="SUPFAM" id="SSF140566">
    <property type="entry name" value="FlgN-like"/>
    <property type="match status" value="1"/>
</dbReference>
<keyword evidence="2" id="KW-0969">Cilium</keyword>
<evidence type="ECO:0000313" key="2">
    <source>
        <dbReference type="EMBL" id="RVT63749.1"/>
    </source>
</evidence>